<keyword evidence="5 8" id="KW-0812">Transmembrane</keyword>
<evidence type="ECO:0000256" key="4">
    <source>
        <dbReference type="ARBA" id="ARBA00022679"/>
    </source>
</evidence>
<evidence type="ECO:0000256" key="7">
    <source>
        <dbReference type="ARBA" id="ARBA00023136"/>
    </source>
</evidence>
<evidence type="ECO:0000256" key="3">
    <source>
        <dbReference type="ARBA" id="ARBA00022676"/>
    </source>
</evidence>
<feature type="non-terminal residue" evidence="10">
    <location>
        <position position="1"/>
    </location>
</feature>
<feature type="transmembrane region" description="Helical" evidence="8">
    <location>
        <begin position="121"/>
        <end position="137"/>
    </location>
</feature>
<evidence type="ECO:0000256" key="1">
    <source>
        <dbReference type="ARBA" id="ARBA00004651"/>
    </source>
</evidence>
<keyword evidence="3" id="KW-0328">Glycosyltransferase</keyword>
<dbReference type="GO" id="GO:0005886">
    <property type="term" value="C:plasma membrane"/>
    <property type="evidence" value="ECO:0007669"/>
    <property type="project" value="UniProtKB-SubCell"/>
</dbReference>
<evidence type="ECO:0000256" key="8">
    <source>
        <dbReference type="SAM" id="Phobius"/>
    </source>
</evidence>
<dbReference type="Proteomes" id="UP000229056">
    <property type="component" value="Unassembled WGS sequence"/>
</dbReference>
<reference evidence="11" key="1">
    <citation type="submission" date="2017-09" db="EMBL/GenBank/DDBJ databases">
        <title>Depth-based differentiation of microbial function through sediment-hosted aquifers and enrichment of novel symbionts in the deep terrestrial subsurface.</title>
        <authorList>
            <person name="Probst A.J."/>
            <person name="Ladd B."/>
            <person name="Jarett J.K."/>
            <person name="Geller-Mcgrath D.E."/>
            <person name="Sieber C.M.K."/>
            <person name="Emerson J.B."/>
            <person name="Anantharaman K."/>
            <person name="Thomas B.C."/>
            <person name="Malmstrom R."/>
            <person name="Stieglmeier M."/>
            <person name="Klingl A."/>
            <person name="Woyke T."/>
            <person name="Ryan C.M."/>
            <person name="Banfield J.F."/>
        </authorList>
    </citation>
    <scope>NUCLEOTIDE SEQUENCE [LARGE SCALE GENOMIC DNA]</scope>
</reference>
<keyword evidence="4" id="KW-0808">Transferase</keyword>
<evidence type="ECO:0000256" key="6">
    <source>
        <dbReference type="ARBA" id="ARBA00022989"/>
    </source>
</evidence>
<dbReference type="PANTHER" id="PTHR33908">
    <property type="entry name" value="MANNOSYLTRANSFERASE YKCB-RELATED"/>
    <property type="match status" value="1"/>
</dbReference>
<evidence type="ECO:0000259" key="9">
    <source>
        <dbReference type="Pfam" id="PF13231"/>
    </source>
</evidence>
<keyword evidence="7 8" id="KW-0472">Membrane</keyword>
<feature type="transmembrane region" description="Helical" evidence="8">
    <location>
        <begin position="311"/>
        <end position="328"/>
    </location>
</feature>
<name>A0A2H0W372_9BACT</name>
<feature type="transmembrane region" description="Helical" evidence="8">
    <location>
        <begin position="340"/>
        <end position="359"/>
    </location>
</feature>
<sequence>NLTVNDLSTDDALYSFRALGWFDFLGGGQTTPVQWFGHIPAWANLSFHDAPPLVFAIQKVFFTLFGPTTLAARLPFALAGVGVLVLFYLLFKKYKNENTALWAVFLLTISSYATWISRIGYLEGVEVFFILLSLLFFTRYISGQNKKNLWYFGAAMALAILCKYTAVFLIPAIVLYLLIWQRDTFKKSEFWISMAIFLVVLSPVIIYNTNVYLTRGHFDAALSSMVGMHPADFQSVSGRSLTFNPIQSALTLWDTLYGTTSLPLTILIIISLFYLLVKIIKKQSNYLEKIFGLNILMLLVLFLFLGFGPRFFAIALPLLFFCLVTLIFDVYNYLKNQKELYLKIFFIVLVLVFGWEMMYNINTNILSKPIGNQPLMFSNYRFYDRGFNQLEKYLNQNIFTTLPKLVRPSDLTQLQSDFSNKKVVFFDDTMDWFSYSWYFQKYQFYYSLPLVPLSVYMQSGHKLDELQNDGFAGFYFIFVSADEAVDSVKINLPVRTAVVNFADQLNKVDIKPVDIVSSQGKTTFKVYYVKF</sequence>
<comment type="caution">
    <text evidence="10">The sequence shown here is derived from an EMBL/GenBank/DDBJ whole genome shotgun (WGS) entry which is preliminary data.</text>
</comment>
<dbReference type="AlphaFoldDB" id="A0A2H0W372"/>
<gene>
    <name evidence="10" type="ORF">COT80_03545</name>
</gene>
<feature type="transmembrane region" description="Helical" evidence="8">
    <location>
        <begin position="286"/>
        <end position="305"/>
    </location>
</feature>
<feature type="transmembrane region" description="Helical" evidence="8">
    <location>
        <begin position="256"/>
        <end position="277"/>
    </location>
</feature>
<dbReference type="GO" id="GO:0016763">
    <property type="term" value="F:pentosyltransferase activity"/>
    <property type="evidence" value="ECO:0007669"/>
    <property type="project" value="TreeGrafter"/>
</dbReference>
<dbReference type="PANTHER" id="PTHR33908:SF11">
    <property type="entry name" value="MEMBRANE PROTEIN"/>
    <property type="match status" value="1"/>
</dbReference>
<dbReference type="InterPro" id="IPR050297">
    <property type="entry name" value="LipidA_mod_glycosyltrf_83"/>
</dbReference>
<dbReference type="EMBL" id="PEZY01000012">
    <property type="protein sequence ID" value="PIS05813.1"/>
    <property type="molecule type" value="Genomic_DNA"/>
</dbReference>
<feature type="transmembrane region" description="Helical" evidence="8">
    <location>
        <begin position="149"/>
        <end position="178"/>
    </location>
</feature>
<keyword evidence="2" id="KW-1003">Cell membrane</keyword>
<evidence type="ECO:0000313" key="10">
    <source>
        <dbReference type="EMBL" id="PIS05813.1"/>
    </source>
</evidence>
<dbReference type="InterPro" id="IPR038731">
    <property type="entry name" value="RgtA/B/C-like"/>
</dbReference>
<feature type="transmembrane region" description="Helical" evidence="8">
    <location>
        <begin position="190"/>
        <end position="208"/>
    </location>
</feature>
<proteinExistence type="predicted"/>
<evidence type="ECO:0000256" key="2">
    <source>
        <dbReference type="ARBA" id="ARBA00022475"/>
    </source>
</evidence>
<keyword evidence="6 8" id="KW-1133">Transmembrane helix</keyword>
<evidence type="ECO:0000256" key="5">
    <source>
        <dbReference type="ARBA" id="ARBA00022692"/>
    </source>
</evidence>
<accession>A0A2H0W372</accession>
<dbReference type="Pfam" id="PF13231">
    <property type="entry name" value="PMT_2"/>
    <property type="match status" value="1"/>
</dbReference>
<organism evidence="10 11">
    <name type="scientific">Candidatus Buchananbacteria bacterium CG10_big_fil_rev_8_21_14_0_10_33_19</name>
    <dbReference type="NCBI Taxonomy" id="1974525"/>
    <lineage>
        <taxon>Bacteria</taxon>
        <taxon>Candidatus Buchananiibacteriota</taxon>
    </lineage>
</organism>
<protein>
    <recommendedName>
        <fullName evidence="9">Glycosyltransferase RgtA/B/C/D-like domain-containing protein</fullName>
    </recommendedName>
</protein>
<feature type="transmembrane region" description="Helical" evidence="8">
    <location>
        <begin position="70"/>
        <end position="91"/>
    </location>
</feature>
<feature type="domain" description="Glycosyltransferase RgtA/B/C/D-like" evidence="9">
    <location>
        <begin position="49"/>
        <end position="207"/>
    </location>
</feature>
<dbReference type="GO" id="GO:0009103">
    <property type="term" value="P:lipopolysaccharide biosynthetic process"/>
    <property type="evidence" value="ECO:0007669"/>
    <property type="project" value="UniProtKB-ARBA"/>
</dbReference>
<comment type="subcellular location">
    <subcellularLocation>
        <location evidence="1">Cell membrane</location>
        <topology evidence="1">Multi-pass membrane protein</topology>
    </subcellularLocation>
</comment>
<evidence type="ECO:0000313" key="11">
    <source>
        <dbReference type="Proteomes" id="UP000229056"/>
    </source>
</evidence>